<gene>
    <name evidence="2" type="ORF">GCM10022202_36660</name>
</gene>
<evidence type="ECO:0000256" key="1">
    <source>
        <dbReference type="SAM" id="Phobius"/>
    </source>
</evidence>
<evidence type="ECO:0000313" key="2">
    <source>
        <dbReference type="EMBL" id="GAA3671023.1"/>
    </source>
</evidence>
<keyword evidence="1" id="KW-1133">Transmembrane helix</keyword>
<reference evidence="3" key="1">
    <citation type="journal article" date="2019" name="Int. J. Syst. Evol. Microbiol.">
        <title>The Global Catalogue of Microorganisms (GCM) 10K type strain sequencing project: providing services to taxonomists for standard genome sequencing and annotation.</title>
        <authorList>
            <consortium name="The Broad Institute Genomics Platform"/>
            <consortium name="The Broad Institute Genome Sequencing Center for Infectious Disease"/>
            <person name="Wu L."/>
            <person name="Ma J."/>
        </authorList>
    </citation>
    <scope>NUCLEOTIDE SEQUENCE [LARGE SCALE GENOMIC DNA]</scope>
    <source>
        <strain evidence="3">JCM 16546</strain>
    </source>
</reference>
<keyword evidence="3" id="KW-1185">Reference proteome</keyword>
<accession>A0ABP7BZ39</accession>
<dbReference type="InterPro" id="IPR046719">
    <property type="entry name" value="DUF6611"/>
</dbReference>
<proteinExistence type="predicted"/>
<dbReference type="Proteomes" id="UP001410795">
    <property type="component" value="Unassembled WGS sequence"/>
</dbReference>
<feature type="transmembrane region" description="Helical" evidence="1">
    <location>
        <begin position="50"/>
        <end position="69"/>
    </location>
</feature>
<protein>
    <recommendedName>
        <fullName evidence="4">PrgI family protein</fullName>
    </recommendedName>
</protein>
<dbReference type="EMBL" id="BAAAYV010000025">
    <property type="protein sequence ID" value="GAA3671023.1"/>
    <property type="molecule type" value="Genomic_DNA"/>
</dbReference>
<organism evidence="2 3">
    <name type="scientific">Microbacterium marinilacus</name>
    <dbReference type="NCBI Taxonomy" id="415209"/>
    <lineage>
        <taxon>Bacteria</taxon>
        <taxon>Bacillati</taxon>
        <taxon>Actinomycetota</taxon>
        <taxon>Actinomycetes</taxon>
        <taxon>Micrococcales</taxon>
        <taxon>Microbacteriaceae</taxon>
        <taxon>Microbacterium</taxon>
    </lineage>
</organism>
<keyword evidence="1" id="KW-0812">Transmembrane</keyword>
<name>A0ABP7BZ39_9MICO</name>
<dbReference type="Pfam" id="PF20315">
    <property type="entry name" value="DUF6611"/>
    <property type="match status" value="1"/>
</dbReference>
<evidence type="ECO:0008006" key="4">
    <source>
        <dbReference type="Google" id="ProtNLM"/>
    </source>
</evidence>
<evidence type="ECO:0000313" key="3">
    <source>
        <dbReference type="Proteomes" id="UP001410795"/>
    </source>
</evidence>
<feature type="transmembrane region" description="Helical" evidence="1">
    <location>
        <begin position="20"/>
        <end position="44"/>
    </location>
</feature>
<sequence length="141" mass="14988">MRLVVYPPDSDPRDLLSADLFRFFVPCAVVLGLTGALALCAAGVPVGSAAAIVLAVLVPVGVFMGFRAAPVNRRAVSLWSCRSAFHVDRAALAAEQRAESLAHVLQSAAEDYRQGRSPHAVLQSEWQAAFDDITSGQARRG</sequence>
<comment type="caution">
    <text evidence="2">The sequence shown here is derived from an EMBL/GenBank/DDBJ whole genome shotgun (WGS) entry which is preliminary data.</text>
</comment>
<keyword evidence="1" id="KW-0472">Membrane</keyword>